<dbReference type="EC" id="2.4.2.8" evidence="5 13"/>
<keyword evidence="8 13" id="KW-0808">Transferase</keyword>
<dbReference type="EMBL" id="HBFB01012148">
    <property type="protein sequence ID" value="CAD8675406.1"/>
    <property type="molecule type" value="Transcribed_RNA"/>
</dbReference>
<evidence type="ECO:0000256" key="10">
    <source>
        <dbReference type="ARBA" id="ARBA00022726"/>
    </source>
</evidence>
<gene>
    <name evidence="16" type="ORF">CLEI1391_LOCUS6880</name>
</gene>
<keyword evidence="11 13" id="KW-0547">Nucleotide-binding</keyword>
<comment type="pathway">
    <text evidence="3 13">Purine metabolism; IMP biosynthesis via salvage pathway; IMP from hypoxanthine: step 1/1.</text>
</comment>
<dbReference type="Gene3D" id="3.40.50.2020">
    <property type="match status" value="1"/>
</dbReference>
<keyword evidence="6 13" id="KW-0963">Cytoplasm</keyword>
<dbReference type="GO" id="GO:0032264">
    <property type="term" value="P:IMP salvage"/>
    <property type="evidence" value="ECO:0007669"/>
    <property type="project" value="UniProtKB-UniPathway"/>
</dbReference>
<evidence type="ECO:0000256" key="8">
    <source>
        <dbReference type="ARBA" id="ARBA00022679"/>
    </source>
</evidence>
<dbReference type="GO" id="GO:0000166">
    <property type="term" value="F:nucleotide binding"/>
    <property type="evidence" value="ECO:0007669"/>
    <property type="project" value="UniProtKB-KW"/>
</dbReference>
<dbReference type="Pfam" id="PF00156">
    <property type="entry name" value="Pribosyltran"/>
    <property type="match status" value="1"/>
</dbReference>
<dbReference type="PANTHER" id="PTHR43340">
    <property type="entry name" value="HYPOXANTHINE-GUANINE PHOSPHORIBOSYLTRANSFERASE"/>
    <property type="match status" value="1"/>
</dbReference>
<keyword evidence="7 13" id="KW-0328">Glycosyltransferase</keyword>
<dbReference type="UniPathway" id="UPA00591">
    <property type="reaction ID" value="UER00648"/>
</dbReference>
<evidence type="ECO:0000256" key="3">
    <source>
        <dbReference type="ARBA" id="ARBA00004669"/>
    </source>
</evidence>
<dbReference type="GO" id="GO:0032263">
    <property type="term" value="P:GMP salvage"/>
    <property type="evidence" value="ECO:0007669"/>
    <property type="project" value="TreeGrafter"/>
</dbReference>
<proteinExistence type="inferred from homology"/>
<evidence type="ECO:0000256" key="2">
    <source>
        <dbReference type="ARBA" id="ARBA00004496"/>
    </source>
</evidence>
<dbReference type="GO" id="GO:0006178">
    <property type="term" value="P:guanine salvage"/>
    <property type="evidence" value="ECO:0007669"/>
    <property type="project" value="TreeGrafter"/>
</dbReference>
<dbReference type="GO" id="GO:0006166">
    <property type="term" value="P:purine ribonucleoside salvage"/>
    <property type="evidence" value="ECO:0007669"/>
    <property type="project" value="UniProtKB-KW"/>
</dbReference>
<evidence type="ECO:0000256" key="6">
    <source>
        <dbReference type="ARBA" id="ARBA00022490"/>
    </source>
</evidence>
<dbReference type="InterPro" id="IPR000836">
    <property type="entry name" value="PRTase_dom"/>
</dbReference>
<evidence type="ECO:0000256" key="13">
    <source>
        <dbReference type="RuleBase" id="RU364099"/>
    </source>
</evidence>
<dbReference type="GO" id="GO:0046100">
    <property type="term" value="P:hypoxanthine metabolic process"/>
    <property type="evidence" value="ECO:0007669"/>
    <property type="project" value="TreeGrafter"/>
</dbReference>
<evidence type="ECO:0000259" key="15">
    <source>
        <dbReference type="Pfam" id="PF00156"/>
    </source>
</evidence>
<dbReference type="NCBIfam" id="TIGR01203">
    <property type="entry name" value="HGPRTase"/>
    <property type="match status" value="1"/>
</dbReference>
<evidence type="ECO:0000313" key="16">
    <source>
        <dbReference type="EMBL" id="CAD8675406.1"/>
    </source>
</evidence>
<dbReference type="SUPFAM" id="SSF53271">
    <property type="entry name" value="PRTase-like"/>
    <property type="match status" value="1"/>
</dbReference>
<evidence type="ECO:0000256" key="1">
    <source>
        <dbReference type="ARBA" id="ARBA00001946"/>
    </source>
</evidence>
<evidence type="ECO:0000256" key="9">
    <source>
        <dbReference type="ARBA" id="ARBA00022723"/>
    </source>
</evidence>
<reference evidence="16" key="1">
    <citation type="submission" date="2021-01" db="EMBL/GenBank/DDBJ databases">
        <authorList>
            <person name="Corre E."/>
            <person name="Pelletier E."/>
            <person name="Niang G."/>
            <person name="Scheremetjew M."/>
            <person name="Finn R."/>
            <person name="Kale V."/>
            <person name="Holt S."/>
            <person name="Cochrane G."/>
            <person name="Meng A."/>
            <person name="Brown T."/>
            <person name="Cohen L."/>
        </authorList>
    </citation>
    <scope>NUCLEOTIDE SEQUENCE</scope>
    <source>
        <strain evidence="16">SAG 11-49</strain>
    </source>
</reference>
<comment type="cofactor">
    <cofactor evidence="1 13">
        <name>Mg(2+)</name>
        <dbReference type="ChEBI" id="CHEBI:18420"/>
    </cofactor>
</comment>
<evidence type="ECO:0000256" key="11">
    <source>
        <dbReference type="ARBA" id="ARBA00022741"/>
    </source>
</evidence>
<dbReference type="GO" id="GO:0005829">
    <property type="term" value="C:cytosol"/>
    <property type="evidence" value="ECO:0007669"/>
    <property type="project" value="TreeGrafter"/>
</dbReference>
<comment type="similarity">
    <text evidence="4 13">Belongs to the purine/pyrimidine phosphoribosyltransferase family.</text>
</comment>
<dbReference type="PANTHER" id="PTHR43340:SF1">
    <property type="entry name" value="HYPOXANTHINE PHOSPHORIBOSYLTRANSFERASE"/>
    <property type="match status" value="1"/>
</dbReference>
<comment type="subcellular location">
    <subcellularLocation>
        <location evidence="2 13">Cytoplasm</location>
    </subcellularLocation>
</comment>
<feature type="region of interest" description="Disordered" evidence="14">
    <location>
        <begin position="38"/>
        <end position="67"/>
    </location>
</feature>
<dbReference type="InterPro" id="IPR029057">
    <property type="entry name" value="PRTase-like"/>
</dbReference>
<protein>
    <recommendedName>
        <fullName evidence="5 13">Hypoxanthine phosphoribosyltransferase</fullName>
        <ecNumber evidence="5 13">2.4.2.8</ecNumber>
    </recommendedName>
</protein>
<comment type="catalytic activity">
    <reaction evidence="13">
        <text>IMP + diphosphate = hypoxanthine + 5-phospho-alpha-D-ribose 1-diphosphate</text>
        <dbReference type="Rhea" id="RHEA:17973"/>
        <dbReference type="ChEBI" id="CHEBI:17368"/>
        <dbReference type="ChEBI" id="CHEBI:33019"/>
        <dbReference type="ChEBI" id="CHEBI:58017"/>
        <dbReference type="ChEBI" id="CHEBI:58053"/>
        <dbReference type="EC" id="2.4.2.8"/>
    </reaction>
</comment>
<evidence type="ECO:0000256" key="4">
    <source>
        <dbReference type="ARBA" id="ARBA00008391"/>
    </source>
</evidence>
<evidence type="ECO:0000256" key="7">
    <source>
        <dbReference type="ARBA" id="ARBA00022676"/>
    </source>
</evidence>
<name>A0A7S0RF50_9CHLO</name>
<evidence type="ECO:0000256" key="14">
    <source>
        <dbReference type="SAM" id="MobiDB-lite"/>
    </source>
</evidence>
<dbReference type="InterPro" id="IPR005904">
    <property type="entry name" value="Hxn_phspho_trans"/>
</dbReference>
<accession>A0A7S0RF50</accession>
<sequence>MLHTRTVFGTKTVPVAIRAVPAPRRMVAVAVATPAVPPAARTAQPMQSTPARQPAVKASQPQTSSSLQSYHDDIDYILYSEEQLKARVGVMGHQLSVDYADKAPLILGVLTGAFQFTGDLVRAMDPCPRGTTVNFVRASSYGSGTASSGQVTLKVDIDPSRVAGRHVILVEDIVDTGLTLTRLRAYIMEQCGAASCAIVALLDKKERRKVEIVPDYSGFDCPNEFVVGYGLDFDEEYRTLPYIGVLRPECYMHKLS</sequence>
<dbReference type="InterPro" id="IPR050408">
    <property type="entry name" value="HGPRT"/>
</dbReference>
<keyword evidence="10 13" id="KW-0660">Purine salvage</keyword>
<keyword evidence="9 13" id="KW-0479">Metal-binding</keyword>
<dbReference type="GO" id="GO:0000287">
    <property type="term" value="F:magnesium ion binding"/>
    <property type="evidence" value="ECO:0007669"/>
    <property type="project" value="TreeGrafter"/>
</dbReference>
<keyword evidence="12 13" id="KW-0460">Magnesium</keyword>
<dbReference type="GO" id="GO:0004422">
    <property type="term" value="F:hypoxanthine phosphoribosyltransferase activity"/>
    <property type="evidence" value="ECO:0007669"/>
    <property type="project" value="InterPro"/>
</dbReference>
<feature type="domain" description="Phosphoribosyltransferase" evidence="15">
    <location>
        <begin position="83"/>
        <end position="233"/>
    </location>
</feature>
<evidence type="ECO:0000256" key="12">
    <source>
        <dbReference type="ARBA" id="ARBA00022842"/>
    </source>
</evidence>
<dbReference type="FunFam" id="3.40.50.2020:FF:000006">
    <property type="entry name" value="Hypoxanthine phosphoribosyltransferase"/>
    <property type="match status" value="1"/>
</dbReference>
<dbReference type="AlphaFoldDB" id="A0A7S0RF50"/>
<evidence type="ECO:0000256" key="5">
    <source>
        <dbReference type="ARBA" id="ARBA00011895"/>
    </source>
</evidence>
<organism evidence="16">
    <name type="scientific">Chlamydomonas leiostraca</name>
    <dbReference type="NCBI Taxonomy" id="1034604"/>
    <lineage>
        <taxon>Eukaryota</taxon>
        <taxon>Viridiplantae</taxon>
        <taxon>Chlorophyta</taxon>
        <taxon>core chlorophytes</taxon>
        <taxon>Chlorophyceae</taxon>
        <taxon>CS clade</taxon>
        <taxon>Chlamydomonadales</taxon>
        <taxon>Chlamydomonadaceae</taxon>
        <taxon>Chlamydomonas</taxon>
    </lineage>
</organism>
<dbReference type="CDD" id="cd06223">
    <property type="entry name" value="PRTases_typeI"/>
    <property type="match status" value="1"/>
</dbReference>